<dbReference type="InterPro" id="IPR014710">
    <property type="entry name" value="RmlC-like_jellyroll"/>
</dbReference>
<dbReference type="SUPFAM" id="SSF51182">
    <property type="entry name" value="RmlC-like cupins"/>
    <property type="match status" value="1"/>
</dbReference>
<dbReference type="InterPro" id="IPR050253">
    <property type="entry name" value="Seed_Storage-Functional"/>
</dbReference>
<dbReference type="InterPro" id="IPR011051">
    <property type="entry name" value="RmlC_Cupin_sf"/>
</dbReference>
<evidence type="ECO:0000313" key="2">
    <source>
        <dbReference type="EMBL" id="UVI27334.1"/>
    </source>
</evidence>
<evidence type="ECO:0000259" key="1">
    <source>
        <dbReference type="SMART" id="SM00835"/>
    </source>
</evidence>
<dbReference type="EMBL" id="CP091430">
    <property type="protein sequence ID" value="UVI27334.1"/>
    <property type="molecule type" value="Genomic_DNA"/>
</dbReference>
<dbReference type="InterPro" id="IPR006045">
    <property type="entry name" value="Cupin_1"/>
</dbReference>
<sequence>MPTDSAIAALSSPSLNLSFDLSTAPLFQQNAQNFILQQFAKQLPVMQNLGLLDVYLSNGHSVEPHWHPNASELQYVVQGEVAVSILNPFSRQILSYRVKPPQTVYIPMGWWHWQTATMDNTHFVSAFDNNATQVVFGSDILRMTPPEVFQMIYGVNATQLADVLKPIDQTVVIGPPASRDIEWRIGTQAFLNQSS</sequence>
<protein>
    <submittedName>
        <fullName evidence="2">Cupin domain-containing protein</fullName>
    </submittedName>
</protein>
<accession>A0ABY5S111</accession>
<evidence type="ECO:0000313" key="3">
    <source>
        <dbReference type="Proteomes" id="UP001057877"/>
    </source>
</evidence>
<dbReference type="Gene3D" id="2.60.120.10">
    <property type="entry name" value="Jelly Rolls"/>
    <property type="match status" value="1"/>
</dbReference>
<dbReference type="Pfam" id="PF00190">
    <property type="entry name" value="Cupin_1"/>
    <property type="match status" value="1"/>
</dbReference>
<feature type="domain" description="Cupin type-1" evidence="1">
    <location>
        <begin position="19"/>
        <end position="161"/>
    </location>
</feature>
<dbReference type="PANTHER" id="PTHR31189">
    <property type="entry name" value="OS03G0336100 PROTEIN-RELATED"/>
    <property type="match status" value="1"/>
</dbReference>
<dbReference type="PANTHER" id="PTHR31189:SF2">
    <property type="entry name" value="RMLC-LIKE CUPINS SUPERFAMILY PROTEIN"/>
    <property type="match status" value="1"/>
</dbReference>
<reference evidence="2" key="1">
    <citation type="submission" date="2022-01" db="EMBL/GenBank/DDBJ databases">
        <title>Paenibacillus spongiae sp. nov., isolated from marine sponge.</title>
        <authorList>
            <person name="Li Z."/>
            <person name="Zhang M."/>
        </authorList>
    </citation>
    <scope>NUCLEOTIDE SEQUENCE</scope>
    <source>
        <strain evidence="2">PHS-Z3</strain>
    </source>
</reference>
<name>A0ABY5S111_9BACL</name>
<dbReference type="CDD" id="cd20306">
    <property type="entry name" value="cupin_OxDC-like"/>
    <property type="match status" value="1"/>
</dbReference>
<dbReference type="RefSeq" id="WP_258383420.1">
    <property type="nucleotide sequence ID" value="NZ_CP091430.1"/>
</dbReference>
<dbReference type="SMART" id="SM00835">
    <property type="entry name" value="Cupin_1"/>
    <property type="match status" value="1"/>
</dbReference>
<proteinExistence type="predicted"/>
<dbReference type="Proteomes" id="UP001057877">
    <property type="component" value="Chromosome"/>
</dbReference>
<keyword evidence="3" id="KW-1185">Reference proteome</keyword>
<organism evidence="2 3">
    <name type="scientific">Paenibacillus spongiae</name>
    <dbReference type="NCBI Taxonomy" id="2909671"/>
    <lineage>
        <taxon>Bacteria</taxon>
        <taxon>Bacillati</taxon>
        <taxon>Bacillota</taxon>
        <taxon>Bacilli</taxon>
        <taxon>Bacillales</taxon>
        <taxon>Paenibacillaceae</taxon>
        <taxon>Paenibacillus</taxon>
    </lineage>
</organism>
<gene>
    <name evidence="2" type="ORF">L1F29_17810</name>
</gene>